<dbReference type="PANTHER" id="PTHR30204:SF94">
    <property type="entry name" value="HEAVY METAL-DEPENDENT TRANSCRIPTIONAL REGULATOR HI_0293-RELATED"/>
    <property type="match status" value="1"/>
</dbReference>
<dbReference type="InterPro" id="IPR047057">
    <property type="entry name" value="MerR_fam"/>
</dbReference>
<dbReference type="InterPro" id="IPR015358">
    <property type="entry name" value="Tscrpt_reg_MerR_DNA-bd"/>
</dbReference>
<dbReference type="Pfam" id="PF09278">
    <property type="entry name" value="MerR-DNA-bind"/>
    <property type="match status" value="1"/>
</dbReference>
<dbReference type="Pfam" id="PF00376">
    <property type="entry name" value="MerR"/>
    <property type="match status" value="1"/>
</dbReference>
<keyword evidence="2 5" id="KW-0238">DNA-binding</keyword>
<dbReference type="AlphaFoldDB" id="A0A6N7EL10"/>
<dbReference type="PROSITE" id="PS50937">
    <property type="entry name" value="HTH_MERR_2"/>
    <property type="match status" value="1"/>
</dbReference>
<dbReference type="RefSeq" id="WP_152193262.1">
    <property type="nucleotide sequence ID" value="NZ_VUKD01000001.1"/>
</dbReference>
<sequence length="129" mass="14090">MRIGEVAHATGTTTKTLRFYEDVGILPPSDRTPSGYRDYGPEVLGRLNFIHRGQAAGLTLAQIGQILQIRDGGEPPCRHVTDVLTTRLEDIDAQIAQLQELRTAVTRLRDDAVAGNPADCSSADVCRYL</sequence>
<keyword evidence="3" id="KW-0804">Transcription</keyword>
<evidence type="ECO:0000259" key="4">
    <source>
        <dbReference type="PROSITE" id="PS50937"/>
    </source>
</evidence>
<dbReference type="CDD" id="cd04770">
    <property type="entry name" value="HTH_HMRTR"/>
    <property type="match status" value="1"/>
</dbReference>
<evidence type="ECO:0000256" key="3">
    <source>
        <dbReference type="ARBA" id="ARBA00023163"/>
    </source>
</evidence>
<evidence type="ECO:0000256" key="2">
    <source>
        <dbReference type="ARBA" id="ARBA00023125"/>
    </source>
</evidence>
<dbReference type="SUPFAM" id="SSF46955">
    <property type="entry name" value="Putative DNA-binding domain"/>
    <property type="match status" value="1"/>
</dbReference>
<evidence type="ECO:0000313" key="6">
    <source>
        <dbReference type="Proteomes" id="UP000437709"/>
    </source>
</evidence>
<gene>
    <name evidence="5" type="ORF">GB881_02635</name>
</gene>
<dbReference type="Proteomes" id="UP000437709">
    <property type="component" value="Unassembled WGS sequence"/>
</dbReference>
<protein>
    <submittedName>
        <fullName evidence="5">MerR family DNA-binding protein</fullName>
    </submittedName>
</protein>
<dbReference type="InterPro" id="IPR009061">
    <property type="entry name" value="DNA-bd_dom_put_sf"/>
</dbReference>
<name>A0A6N7EL10_9MICO</name>
<keyword evidence="1" id="KW-0805">Transcription regulation</keyword>
<reference evidence="5 6" key="1">
    <citation type="submission" date="2019-10" db="EMBL/GenBank/DDBJ databases">
        <title>Georgenia wutianyii sp. nov. and Georgenia yuyongxinii sp. nov. isolated from plateau pika (Ochotona curzoniae) in the Qinghai-Tibet plateau of China.</title>
        <authorList>
            <person name="Tian Z."/>
        </authorList>
    </citation>
    <scope>NUCLEOTIDE SEQUENCE [LARGE SCALE GENOMIC DNA]</scope>
    <source>
        <strain evidence="5 6">JCM 19765</strain>
    </source>
</reference>
<dbReference type="OrthoDB" id="5242095at2"/>
<evidence type="ECO:0000313" key="5">
    <source>
        <dbReference type="EMBL" id="MPV35954.1"/>
    </source>
</evidence>
<accession>A0A6N7EL10</accession>
<dbReference type="GO" id="GO:0003700">
    <property type="term" value="F:DNA-binding transcription factor activity"/>
    <property type="evidence" value="ECO:0007669"/>
    <property type="project" value="InterPro"/>
</dbReference>
<dbReference type="Gene3D" id="1.10.1660.10">
    <property type="match status" value="1"/>
</dbReference>
<comment type="caution">
    <text evidence="5">The sequence shown here is derived from an EMBL/GenBank/DDBJ whole genome shotgun (WGS) entry which is preliminary data.</text>
</comment>
<dbReference type="GO" id="GO:0003677">
    <property type="term" value="F:DNA binding"/>
    <property type="evidence" value="ECO:0007669"/>
    <property type="project" value="UniProtKB-KW"/>
</dbReference>
<dbReference type="InterPro" id="IPR000551">
    <property type="entry name" value="MerR-type_HTH_dom"/>
</dbReference>
<dbReference type="PANTHER" id="PTHR30204">
    <property type="entry name" value="REDOX-CYCLING DRUG-SENSING TRANSCRIPTIONAL ACTIVATOR SOXR"/>
    <property type="match status" value="1"/>
</dbReference>
<proteinExistence type="predicted"/>
<dbReference type="PRINTS" id="PR00040">
    <property type="entry name" value="HTHMERR"/>
</dbReference>
<organism evidence="5 6">
    <name type="scientific">Georgenia subflava</name>
    <dbReference type="NCBI Taxonomy" id="1622177"/>
    <lineage>
        <taxon>Bacteria</taxon>
        <taxon>Bacillati</taxon>
        <taxon>Actinomycetota</taxon>
        <taxon>Actinomycetes</taxon>
        <taxon>Micrococcales</taxon>
        <taxon>Bogoriellaceae</taxon>
        <taxon>Georgenia</taxon>
    </lineage>
</organism>
<evidence type="ECO:0000256" key="1">
    <source>
        <dbReference type="ARBA" id="ARBA00023015"/>
    </source>
</evidence>
<dbReference type="EMBL" id="WHPC01000005">
    <property type="protein sequence ID" value="MPV35954.1"/>
    <property type="molecule type" value="Genomic_DNA"/>
</dbReference>
<dbReference type="SMART" id="SM00422">
    <property type="entry name" value="HTH_MERR"/>
    <property type="match status" value="1"/>
</dbReference>
<feature type="domain" description="HTH merR-type" evidence="4">
    <location>
        <begin position="1"/>
        <end position="69"/>
    </location>
</feature>
<keyword evidence="6" id="KW-1185">Reference proteome</keyword>